<reference evidence="2 3" key="1">
    <citation type="journal article" date="2019" name="Nat. Ecol. Evol.">
        <title>Megaphylogeny resolves global patterns of mushroom evolution.</title>
        <authorList>
            <person name="Varga T."/>
            <person name="Krizsan K."/>
            <person name="Foldi C."/>
            <person name="Dima B."/>
            <person name="Sanchez-Garcia M."/>
            <person name="Sanchez-Ramirez S."/>
            <person name="Szollosi G.J."/>
            <person name="Szarkandi J.G."/>
            <person name="Papp V."/>
            <person name="Albert L."/>
            <person name="Andreopoulos W."/>
            <person name="Angelini C."/>
            <person name="Antonin V."/>
            <person name="Barry K.W."/>
            <person name="Bougher N.L."/>
            <person name="Buchanan P."/>
            <person name="Buyck B."/>
            <person name="Bense V."/>
            <person name="Catcheside P."/>
            <person name="Chovatia M."/>
            <person name="Cooper J."/>
            <person name="Damon W."/>
            <person name="Desjardin D."/>
            <person name="Finy P."/>
            <person name="Geml J."/>
            <person name="Haridas S."/>
            <person name="Hughes K."/>
            <person name="Justo A."/>
            <person name="Karasinski D."/>
            <person name="Kautmanova I."/>
            <person name="Kiss B."/>
            <person name="Kocsube S."/>
            <person name="Kotiranta H."/>
            <person name="LaButti K.M."/>
            <person name="Lechner B.E."/>
            <person name="Liimatainen K."/>
            <person name="Lipzen A."/>
            <person name="Lukacs Z."/>
            <person name="Mihaltcheva S."/>
            <person name="Morgado L.N."/>
            <person name="Niskanen T."/>
            <person name="Noordeloos M.E."/>
            <person name="Ohm R.A."/>
            <person name="Ortiz-Santana B."/>
            <person name="Ovrebo C."/>
            <person name="Racz N."/>
            <person name="Riley R."/>
            <person name="Savchenko A."/>
            <person name="Shiryaev A."/>
            <person name="Soop K."/>
            <person name="Spirin V."/>
            <person name="Szebenyi C."/>
            <person name="Tomsovsky M."/>
            <person name="Tulloss R.E."/>
            <person name="Uehling J."/>
            <person name="Grigoriev I.V."/>
            <person name="Vagvolgyi C."/>
            <person name="Papp T."/>
            <person name="Martin F.M."/>
            <person name="Miettinen O."/>
            <person name="Hibbett D.S."/>
            <person name="Nagy L.G."/>
        </authorList>
    </citation>
    <scope>NUCLEOTIDE SEQUENCE [LARGE SCALE GENOMIC DNA]</scope>
    <source>
        <strain evidence="2 3">FP101781</strain>
    </source>
</reference>
<sequence length="142" mass="15797">MVAWTDSGSKHLPNSLPPLPLPPPSETKQFRNEATPERWLPNKTRPPQLSPPYRGESPPSSGDTAPLVHRLLTVTSSALIPPSTKPPWTPVQRHPSIPLRRIWRLCRRRRVSSGWLAQQPQPDLIFALGTTATTQTTARPLA</sequence>
<keyword evidence="3" id="KW-1185">Reference proteome</keyword>
<dbReference type="EMBL" id="QPFP01000276">
    <property type="protein sequence ID" value="TEB18225.1"/>
    <property type="molecule type" value="Genomic_DNA"/>
</dbReference>
<evidence type="ECO:0000313" key="2">
    <source>
        <dbReference type="EMBL" id="TEB18225.1"/>
    </source>
</evidence>
<evidence type="ECO:0000256" key="1">
    <source>
        <dbReference type="SAM" id="MobiDB-lite"/>
    </source>
</evidence>
<proteinExistence type="predicted"/>
<accession>A0A4Y7S9W5</accession>
<protein>
    <submittedName>
        <fullName evidence="2">Uncharacterized protein</fullName>
    </submittedName>
</protein>
<comment type="caution">
    <text evidence="2">The sequence shown here is derived from an EMBL/GenBank/DDBJ whole genome shotgun (WGS) entry which is preliminary data.</text>
</comment>
<organism evidence="2 3">
    <name type="scientific">Coprinellus micaceus</name>
    <name type="common">Glistening ink-cap mushroom</name>
    <name type="synonym">Coprinus micaceus</name>
    <dbReference type="NCBI Taxonomy" id="71717"/>
    <lineage>
        <taxon>Eukaryota</taxon>
        <taxon>Fungi</taxon>
        <taxon>Dikarya</taxon>
        <taxon>Basidiomycota</taxon>
        <taxon>Agaricomycotina</taxon>
        <taxon>Agaricomycetes</taxon>
        <taxon>Agaricomycetidae</taxon>
        <taxon>Agaricales</taxon>
        <taxon>Agaricineae</taxon>
        <taxon>Psathyrellaceae</taxon>
        <taxon>Coprinellus</taxon>
    </lineage>
</organism>
<feature type="compositionally biased region" description="Pro residues" evidence="1">
    <location>
        <begin position="15"/>
        <end position="25"/>
    </location>
</feature>
<gene>
    <name evidence="2" type="ORF">FA13DRAFT_658551</name>
</gene>
<dbReference type="AlphaFoldDB" id="A0A4Y7S9W5"/>
<evidence type="ECO:0000313" key="3">
    <source>
        <dbReference type="Proteomes" id="UP000298030"/>
    </source>
</evidence>
<name>A0A4Y7S9W5_COPMI</name>
<feature type="region of interest" description="Disordered" evidence="1">
    <location>
        <begin position="1"/>
        <end position="66"/>
    </location>
</feature>
<dbReference type="Proteomes" id="UP000298030">
    <property type="component" value="Unassembled WGS sequence"/>
</dbReference>